<evidence type="ECO:0000313" key="3">
    <source>
        <dbReference type="EMBL" id="SDZ03796.1"/>
    </source>
</evidence>
<dbReference type="InterPro" id="IPR000835">
    <property type="entry name" value="HTH_MarR-typ"/>
</dbReference>
<dbReference type="Pfam" id="PF12802">
    <property type="entry name" value="MarR_2"/>
    <property type="match status" value="1"/>
</dbReference>
<organism evidence="3 4">
    <name type="scientific">Delftia lacustris</name>
    <dbReference type="NCBI Taxonomy" id="558537"/>
    <lineage>
        <taxon>Bacteria</taxon>
        <taxon>Pseudomonadati</taxon>
        <taxon>Pseudomonadota</taxon>
        <taxon>Betaproteobacteria</taxon>
        <taxon>Burkholderiales</taxon>
        <taxon>Comamonadaceae</taxon>
        <taxon>Delftia</taxon>
    </lineage>
</organism>
<keyword evidence="3" id="KW-0238">DNA-binding</keyword>
<dbReference type="PANTHER" id="PTHR33164">
    <property type="entry name" value="TRANSCRIPTIONAL REGULATOR, MARR FAMILY"/>
    <property type="match status" value="1"/>
</dbReference>
<accession>A0A1H3PS04</accession>
<feature type="domain" description="HTH marR-type" evidence="1">
    <location>
        <begin position="6"/>
        <end position="140"/>
    </location>
</feature>
<dbReference type="InterPro" id="IPR036390">
    <property type="entry name" value="WH_DNA-bd_sf"/>
</dbReference>
<sequence>MNASLPADIFEAMHELLHLFRSRMREDMESMEPGLTPNEVRVLMYVGRHPGRTQRDLVDHSHMDKAQLARMLAQLQEQGWLDREPDARDRRVRCLSLSPQGQALFDRLRQSRQALAARLLKDWEPAAQQQMMALLERARDSVQAAP</sequence>
<reference evidence="3 4" key="1">
    <citation type="submission" date="2016-10" db="EMBL/GenBank/DDBJ databases">
        <authorList>
            <person name="de Groot N.N."/>
        </authorList>
    </citation>
    <scope>NUCLEOTIDE SEQUENCE [LARGE SCALE GENOMIC DNA]</scope>
    <source>
        <strain evidence="3 4">LMG 24775</strain>
    </source>
</reference>
<dbReference type="EMBL" id="CP065748">
    <property type="protein sequence ID" value="QPS80011.1"/>
    <property type="molecule type" value="Genomic_DNA"/>
</dbReference>
<reference evidence="2 5" key="2">
    <citation type="submission" date="2020-12" db="EMBL/GenBank/DDBJ databases">
        <title>FDA dAtabase for Regulatory Grade micrObial Sequences (FDA-ARGOS): Supporting development and validation of Infectious Disease Dx tests.</title>
        <authorList>
            <person name="Sproer C."/>
            <person name="Gronow S."/>
            <person name="Severitt S."/>
            <person name="Schroder I."/>
            <person name="Tallon L."/>
            <person name="Sadzewicz L."/>
            <person name="Zhao X."/>
            <person name="Boylan J."/>
            <person name="Ott S."/>
            <person name="Bowen H."/>
            <person name="Vavikolanu K."/>
            <person name="Mehta A."/>
            <person name="Aluvathingal J."/>
            <person name="Nadendla S."/>
            <person name="Lowell S."/>
            <person name="Myers T."/>
            <person name="Yan Y."/>
            <person name="Sichtig H."/>
        </authorList>
    </citation>
    <scope>NUCLEOTIDE SEQUENCE [LARGE SCALE GENOMIC DNA]</scope>
    <source>
        <strain evidence="2 5">FDAARGOS_890</strain>
    </source>
</reference>
<dbReference type="PROSITE" id="PS50995">
    <property type="entry name" value="HTH_MARR_2"/>
    <property type="match status" value="1"/>
</dbReference>
<name>A0A1H3PS04_9BURK</name>
<evidence type="ECO:0000313" key="5">
    <source>
        <dbReference type="Proteomes" id="UP000595064"/>
    </source>
</evidence>
<dbReference type="InterPro" id="IPR036388">
    <property type="entry name" value="WH-like_DNA-bd_sf"/>
</dbReference>
<dbReference type="GO" id="GO:0006950">
    <property type="term" value="P:response to stress"/>
    <property type="evidence" value="ECO:0007669"/>
    <property type="project" value="TreeGrafter"/>
</dbReference>
<dbReference type="PANTHER" id="PTHR33164:SF57">
    <property type="entry name" value="MARR-FAMILY TRANSCRIPTIONAL REGULATOR"/>
    <property type="match status" value="1"/>
</dbReference>
<dbReference type="AlphaFoldDB" id="A0A1H3PS04"/>
<dbReference type="GeneID" id="94689641"/>
<evidence type="ECO:0000313" key="2">
    <source>
        <dbReference type="EMBL" id="QPS80011.1"/>
    </source>
</evidence>
<dbReference type="SUPFAM" id="SSF46785">
    <property type="entry name" value="Winged helix' DNA-binding domain"/>
    <property type="match status" value="1"/>
</dbReference>
<dbReference type="GO" id="GO:0003677">
    <property type="term" value="F:DNA binding"/>
    <property type="evidence" value="ECO:0007669"/>
    <property type="project" value="UniProtKB-KW"/>
</dbReference>
<dbReference type="Proteomes" id="UP000183417">
    <property type="component" value="Unassembled WGS sequence"/>
</dbReference>
<dbReference type="InterPro" id="IPR039422">
    <property type="entry name" value="MarR/SlyA-like"/>
</dbReference>
<dbReference type="RefSeq" id="WP_016448589.1">
    <property type="nucleotide sequence ID" value="NZ_AP025556.1"/>
</dbReference>
<evidence type="ECO:0000259" key="1">
    <source>
        <dbReference type="PROSITE" id="PS50995"/>
    </source>
</evidence>
<dbReference type="Proteomes" id="UP000595064">
    <property type="component" value="Chromosome"/>
</dbReference>
<dbReference type="EMBL" id="FNPE01000011">
    <property type="protein sequence ID" value="SDZ03796.1"/>
    <property type="molecule type" value="Genomic_DNA"/>
</dbReference>
<proteinExistence type="predicted"/>
<evidence type="ECO:0000313" key="4">
    <source>
        <dbReference type="Proteomes" id="UP000183417"/>
    </source>
</evidence>
<dbReference type="GO" id="GO:0003700">
    <property type="term" value="F:DNA-binding transcription factor activity"/>
    <property type="evidence" value="ECO:0007669"/>
    <property type="project" value="InterPro"/>
</dbReference>
<dbReference type="Gene3D" id="1.10.10.10">
    <property type="entry name" value="Winged helix-like DNA-binding domain superfamily/Winged helix DNA-binding domain"/>
    <property type="match status" value="1"/>
</dbReference>
<protein>
    <submittedName>
        <fullName evidence="3">DNA-binding transcriptional regulator, MarR family</fullName>
    </submittedName>
    <submittedName>
        <fullName evidence="2">MarR family transcriptional regulator</fullName>
    </submittedName>
</protein>
<dbReference type="KEGG" id="dla:I6G47_23835"/>
<dbReference type="SMART" id="SM00347">
    <property type="entry name" value="HTH_MARR"/>
    <property type="match status" value="1"/>
</dbReference>
<keyword evidence="5" id="KW-1185">Reference proteome</keyword>
<gene>
    <name evidence="2" type="ORF">I6G47_23835</name>
    <name evidence="3" type="ORF">SAMN05421547_11115</name>
</gene>
<dbReference type="PRINTS" id="PR00598">
    <property type="entry name" value="HTHMARR"/>
</dbReference>